<gene>
    <name evidence="2" type="ORF">Aau02nite_54760</name>
</gene>
<keyword evidence="1" id="KW-0472">Membrane</keyword>
<evidence type="ECO:0000313" key="3">
    <source>
        <dbReference type="Proteomes" id="UP000681340"/>
    </source>
</evidence>
<name>A0A919VR09_9ACTN</name>
<keyword evidence="1" id="KW-1133">Transmembrane helix</keyword>
<protein>
    <submittedName>
        <fullName evidence="2">Uncharacterized protein</fullName>
    </submittedName>
</protein>
<reference evidence="2" key="1">
    <citation type="submission" date="2021-03" db="EMBL/GenBank/DDBJ databases">
        <title>Whole genome shotgun sequence of Actinoplanes auranticolor NBRC 12245.</title>
        <authorList>
            <person name="Komaki H."/>
            <person name="Tamura T."/>
        </authorList>
    </citation>
    <scope>NUCLEOTIDE SEQUENCE</scope>
    <source>
        <strain evidence="2">NBRC 12245</strain>
    </source>
</reference>
<sequence length="73" mass="7924">MRGWSQSIPHRYITVIVHGAFRPRAYGCSRCGPGRRRGLAATSVGLHPTTVVYALVVVVLGIVALAAQRLRRA</sequence>
<feature type="transmembrane region" description="Helical" evidence="1">
    <location>
        <begin position="50"/>
        <end position="67"/>
    </location>
</feature>
<evidence type="ECO:0000256" key="1">
    <source>
        <dbReference type="SAM" id="Phobius"/>
    </source>
</evidence>
<accession>A0A919VR09</accession>
<proteinExistence type="predicted"/>
<comment type="caution">
    <text evidence="2">The sequence shown here is derived from an EMBL/GenBank/DDBJ whole genome shotgun (WGS) entry which is preliminary data.</text>
</comment>
<dbReference type="EMBL" id="BOQL01000043">
    <property type="protein sequence ID" value="GIM73196.1"/>
    <property type="molecule type" value="Genomic_DNA"/>
</dbReference>
<keyword evidence="1" id="KW-0812">Transmembrane</keyword>
<organism evidence="2 3">
    <name type="scientific">Actinoplanes auranticolor</name>
    <dbReference type="NCBI Taxonomy" id="47988"/>
    <lineage>
        <taxon>Bacteria</taxon>
        <taxon>Bacillati</taxon>
        <taxon>Actinomycetota</taxon>
        <taxon>Actinomycetes</taxon>
        <taxon>Micromonosporales</taxon>
        <taxon>Micromonosporaceae</taxon>
        <taxon>Actinoplanes</taxon>
    </lineage>
</organism>
<dbReference type="Proteomes" id="UP000681340">
    <property type="component" value="Unassembled WGS sequence"/>
</dbReference>
<dbReference type="AlphaFoldDB" id="A0A919VR09"/>
<keyword evidence="3" id="KW-1185">Reference proteome</keyword>
<evidence type="ECO:0000313" key="2">
    <source>
        <dbReference type="EMBL" id="GIM73196.1"/>
    </source>
</evidence>